<feature type="region of interest" description="Disordered" evidence="2">
    <location>
        <begin position="230"/>
        <end position="364"/>
    </location>
</feature>
<comment type="caution">
    <text evidence="4">The sequence shown here is derived from an EMBL/GenBank/DDBJ whole genome shotgun (WGS) entry which is preliminary data.</text>
</comment>
<dbReference type="EMBL" id="MU853758">
    <property type="protein sequence ID" value="KAK3944707.1"/>
    <property type="molecule type" value="Genomic_DNA"/>
</dbReference>
<name>A0AAN6NF75_9PEZI</name>
<dbReference type="SUPFAM" id="SSF47459">
    <property type="entry name" value="HLH, helix-loop-helix DNA-binding domain"/>
    <property type="match status" value="1"/>
</dbReference>
<dbReference type="GO" id="GO:0046983">
    <property type="term" value="F:protein dimerization activity"/>
    <property type="evidence" value="ECO:0007669"/>
    <property type="project" value="InterPro"/>
</dbReference>
<accession>A0AAN6NF75</accession>
<dbReference type="SMART" id="SM00353">
    <property type="entry name" value="HLH"/>
    <property type="match status" value="1"/>
</dbReference>
<evidence type="ECO:0000256" key="2">
    <source>
        <dbReference type="SAM" id="MobiDB-lite"/>
    </source>
</evidence>
<feature type="compositionally biased region" description="Low complexity" evidence="2">
    <location>
        <begin position="272"/>
        <end position="311"/>
    </location>
</feature>
<dbReference type="PANTHER" id="PTHR47336:SF2">
    <property type="entry name" value="TRANSCRIPTION FACTOR HMS1-RELATED"/>
    <property type="match status" value="1"/>
</dbReference>
<organism evidence="4 5">
    <name type="scientific">Diplogelasinospora grovesii</name>
    <dbReference type="NCBI Taxonomy" id="303347"/>
    <lineage>
        <taxon>Eukaryota</taxon>
        <taxon>Fungi</taxon>
        <taxon>Dikarya</taxon>
        <taxon>Ascomycota</taxon>
        <taxon>Pezizomycotina</taxon>
        <taxon>Sordariomycetes</taxon>
        <taxon>Sordariomycetidae</taxon>
        <taxon>Sordariales</taxon>
        <taxon>Diplogelasinosporaceae</taxon>
        <taxon>Diplogelasinospora</taxon>
    </lineage>
</organism>
<keyword evidence="5" id="KW-1185">Reference proteome</keyword>
<dbReference type="Gene3D" id="4.10.280.10">
    <property type="entry name" value="Helix-loop-helix DNA-binding domain"/>
    <property type="match status" value="1"/>
</dbReference>
<feature type="domain" description="BHLH" evidence="3">
    <location>
        <begin position="360"/>
        <end position="438"/>
    </location>
</feature>
<dbReference type="AlphaFoldDB" id="A0AAN6NF75"/>
<proteinExistence type="predicted"/>
<dbReference type="InterPro" id="IPR052099">
    <property type="entry name" value="Regulatory_TF_Diverse"/>
</dbReference>
<protein>
    <recommendedName>
        <fullName evidence="3">BHLH domain-containing protein</fullName>
    </recommendedName>
</protein>
<dbReference type="Proteomes" id="UP001303473">
    <property type="component" value="Unassembled WGS sequence"/>
</dbReference>
<keyword evidence="1" id="KW-0175">Coiled coil</keyword>
<reference evidence="5" key="1">
    <citation type="journal article" date="2023" name="Mol. Phylogenet. Evol.">
        <title>Genome-scale phylogeny and comparative genomics of the fungal order Sordariales.</title>
        <authorList>
            <person name="Hensen N."/>
            <person name="Bonometti L."/>
            <person name="Westerberg I."/>
            <person name="Brannstrom I.O."/>
            <person name="Guillou S."/>
            <person name="Cros-Aarteil S."/>
            <person name="Calhoun S."/>
            <person name="Haridas S."/>
            <person name="Kuo A."/>
            <person name="Mondo S."/>
            <person name="Pangilinan J."/>
            <person name="Riley R."/>
            <person name="LaButti K."/>
            <person name="Andreopoulos B."/>
            <person name="Lipzen A."/>
            <person name="Chen C."/>
            <person name="Yan M."/>
            <person name="Daum C."/>
            <person name="Ng V."/>
            <person name="Clum A."/>
            <person name="Steindorff A."/>
            <person name="Ohm R.A."/>
            <person name="Martin F."/>
            <person name="Silar P."/>
            <person name="Natvig D.O."/>
            <person name="Lalanne C."/>
            <person name="Gautier V."/>
            <person name="Ament-Velasquez S.L."/>
            <person name="Kruys A."/>
            <person name="Hutchinson M.I."/>
            <person name="Powell A.J."/>
            <person name="Barry K."/>
            <person name="Miller A.N."/>
            <person name="Grigoriev I.V."/>
            <person name="Debuchy R."/>
            <person name="Gladieux P."/>
            <person name="Hiltunen Thoren M."/>
            <person name="Johannesson H."/>
        </authorList>
    </citation>
    <scope>NUCLEOTIDE SEQUENCE [LARGE SCALE GENOMIC DNA]</scope>
    <source>
        <strain evidence="5">CBS 340.73</strain>
    </source>
</reference>
<gene>
    <name evidence="4" type="ORF">QBC46DRAFT_158623</name>
</gene>
<feature type="region of interest" description="Disordered" evidence="2">
    <location>
        <begin position="468"/>
        <end position="491"/>
    </location>
</feature>
<dbReference type="Pfam" id="PF00010">
    <property type="entry name" value="HLH"/>
    <property type="match status" value="1"/>
</dbReference>
<evidence type="ECO:0000313" key="5">
    <source>
        <dbReference type="Proteomes" id="UP001303473"/>
    </source>
</evidence>
<dbReference type="PANTHER" id="PTHR47336">
    <property type="entry name" value="TRANSCRIPTION FACTOR HMS1-RELATED"/>
    <property type="match status" value="1"/>
</dbReference>
<evidence type="ECO:0000256" key="1">
    <source>
        <dbReference type="SAM" id="Coils"/>
    </source>
</evidence>
<evidence type="ECO:0000259" key="3">
    <source>
        <dbReference type="PROSITE" id="PS50888"/>
    </source>
</evidence>
<dbReference type="InterPro" id="IPR036638">
    <property type="entry name" value="HLH_DNA-bd_sf"/>
</dbReference>
<dbReference type="InterPro" id="IPR011598">
    <property type="entry name" value="bHLH_dom"/>
</dbReference>
<evidence type="ECO:0000313" key="4">
    <source>
        <dbReference type="EMBL" id="KAK3944707.1"/>
    </source>
</evidence>
<feature type="coiled-coil region" evidence="1">
    <location>
        <begin position="428"/>
        <end position="462"/>
    </location>
</feature>
<sequence length="491" mass="51695">MMASDLDFSAELGGGPNDMVMMVGGFGGPPTKHATASANRTTFPRRNAPAFSYPTAVSSARVGSRASLSKAAGLGANSPVAKLSPPYIQAGIDWQQPSSASSGSSSLYNSDDFASPLVSSHSSTFNALEYVSTQQQQSAAAALGNDPYAPADCVSPTDCVSPASLSLTKHPPLQGSSGFDQYAWPNGTAGVSSFSESDTNTGYTKFQDDTMAEQQQQQQQQLAGVDVVKEKGGNKGGRAAAVDAGGSNNGGGGGSRPKRAKKSHVQDNNTVPGSGTLPSPALPLAPASNTRSSSNKTTTTNNNVTAPVVVNDRPSGAYYKHGNNNSNNKNNKSKLRSAARTGKTNHQQQPLPDETAEERRSRNSHNLVEKQYRNRLNAHFESLLNALPDTMRSPTMGAGGGGTGGSGGSAADMMDLGEERRLSKAEVLDMSRRYIQSLERDRDRLEREREELLGKVDKLRATYKKRVASGGGGVGEEGEDEWMFTTPGVAR</sequence>
<dbReference type="PROSITE" id="PS50888">
    <property type="entry name" value="BHLH"/>
    <property type="match status" value="1"/>
</dbReference>